<evidence type="ECO:0000313" key="2">
    <source>
        <dbReference type="Proteomes" id="UP000294855"/>
    </source>
</evidence>
<dbReference type="AlphaFoldDB" id="A0A484F630"/>
<gene>
    <name evidence="1" type="ORF">C7391_0324</name>
</gene>
<dbReference type="RefSeq" id="WP_133516793.1">
    <property type="nucleotide sequence ID" value="NZ_JAHDUW010000001.1"/>
</dbReference>
<protein>
    <recommendedName>
        <fullName evidence="3">SIR2-like protein</fullName>
    </recommendedName>
</protein>
<reference evidence="1 2" key="1">
    <citation type="submission" date="2019-03" db="EMBL/GenBank/DDBJ databases">
        <title>Genomic Encyclopedia of Type Strains, Phase IV (KMG-IV): sequencing the most valuable type-strain genomes for metagenomic binning, comparative biology and taxonomic classification.</title>
        <authorList>
            <person name="Goeker M."/>
        </authorList>
    </citation>
    <scope>NUCLEOTIDE SEQUENCE [LARGE SCALE GENOMIC DNA]</scope>
    <source>
        <strain evidence="1 2">DSM 13328</strain>
    </source>
</reference>
<evidence type="ECO:0000313" key="1">
    <source>
        <dbReference type="EMBL" id="TDQ71219.1"/>
    </source>
</evidence>
<name>A0A484F630_9EURY</name>
<sequence length="429" mass="50461">MYIQELEEELRNKKCALLCGNGISINFDSGFSKVFENLFCAHTDLYKKTKYDIKANDINFSTKCNENYDAICNELRTITKTQYNLIFEDGIAFAKSIVDHPRIYDDLKNNELLTELVFGKSEWTCLASLYDVGIKKGSSSVNIEYWTILIYFYFAIKKIDPDYYKFPKNNKFLNLIQIGYKSKATLSEELENEIHTNVIFNGLNIYFKMLFSLAIYNSGKATNLERCDKISKIDNKKINVFLNSFQTIFTLNYDHLIEKITGRKDIKHLHGSYILDKIEYVYYQSFSIIENNETVSCSDIMIGDYFINKTLYPIIAKFSSKLSTINKRIELEPEIITDETNKKRIETYLIFGMNIENDQNILRNIMVAFYSAKILKPKIIYAYCTENEKQEFEKQFFEVITFDQNMSDYARNINVEYIETRIILERFFK</sequence>
<keyword evidence="2" id="KW-1185">Reference proteome</keyword>
<dbReference type="EMBL" id="SNYS01000005">
    <property type="protein sequence ID" value="TDQ71219.1"/>
    <property type="molecule type" value="Genomic_DNA"/>
</dbReference>
<dbReference type="Proteomes" id="UP000294855">
    <property type="component" value="Unassembled WGS sequence"/>
</dbReference>
<organism evidence="1 2">
    <name type="scientific">Methanimicrococcus blatticola</name>
    <dbReference type="NCBI Taxonomy" id="91560"/>
    <lineage>
        <taxon>Archaea</taxon>
        <taxon>Methanobacteriati</taxon>
        <taxon>Methanobacteriota</taxon>
        <taxon>Stenosarchaea group</taxon>
        <taxon>Methanomicrobia</taxon>
        <taxon>Methanosarcinales</taxon>
        <taxon>Methanosarcinaceae</taxon>
        <taxon>Methanimicrococcus</taxon>
    </lineage>
</organism>
<accession>A0A484F630</accession>
<comment type="caution">
    <text evidence="1">The sequence shown here is derived from an EMBL/GenBank/DDBJ whole genome shotgun (WGS) entry which is preliminary data.</text>
</comment>
<proteinExistence type="predicted"/>
<evidence type="ECO:0008006" key="3">
    <source>
        <dbReference type="Google" id="ProtNLM"/>
    </source>
</evidence>